<feature type="transmembrane region" description="Helical" evidence="1">
    <location>
        <begin position="38"/>
        <end position="55"/>
    </location>
</feature>
<proteinExistence type="predicted"/>
<comment type="caution">
    <text evidence="2">The sequence shown here is derived from an EMBL/GenBank/DDBJ whole genome shotgun (WGS) entry which is preliminary data.</text>
</comment>
<feature type="transmembrane region" description="Helical" evidence="1">
    <location>
        <begin position="6"/>
        <end position="26"/>
    </location>
</feature>
<keyword evidence="3" id="KW-1185">Reference proteome</keyword>
<evidence type="ECO:0000313" key="2">
    <source>
        <dbReference type="EMBL" id="KHM50430.1"/>
    </source>
</evidence>
<evidence type="ECO:0000256" key="1">
    <source>
        <dbReference type="SAM" id="Phobius"/>
    </source>
</evidence>
<keyword evidence="1" id="KW-0812">Transmembrane</keyword>
<name>A0A0B2JPV4_9FIRM</name>
<protein>
    <submittedName>
        <fullName evidence="2">Uncharacterized protein</fullName>
    </submittedName>
</protein>
<dbReference type="EMBL" id="JSCE01000227">
    <property type="protein sequence ID" value="KHM50430.1"/>
    <property type="molecule type" value="Genomic_DNA"/>
</dbReference>
<gene>
    <name evidence="2" type="ORF">NZ47_12260</name>
</gene>
<organism evidence="2 3">
    <name type="scientific">Anaerovibrio lipolyticus</name>
    <dbReference type="NCBI Taxonomy" id="82374"/>
    <lineage>
        <taxon>Bacteria</taxon>
        <taxon>Bacillati</taxon>
        <taxon>Bacillota</taxon>
        <taxon>Negativicutes</taxon>
        <taxon>Selenomonadales</taxon>
        <taxon>Selenomonadaceae</taxon>
        <taxon>Anaerovibrio</taxon>
    </lineage>
</organism>
<reference evidence="2 3" key="1">
    <citation type="journal article" date="2013" name="PLoS ONE">
        <title>Identification and characterization of three novel lipases belonging to families II and V from Anaerovibrio lipolyticus 5ST.</title>
        <authorList>
            <person name="Prive F."/>
            <person name="Kaderbhai N.N."/>
            <person name="Girdwood S."/>
            <person name="Worgan H.J."/>
            <person name="Pinloche E."/>
            <person name="Scollan N.D."/>
            <person name="Huws S.A."/>
            <person name="Newbold C.J."/>
        </authorList>
    </citation>
    <scope>NUCLEOTIDE SEQUENCE [LARGE SCALE GENOMIC DNA]</scope>
    <source>
        <strain evidence="2 3">5S</strain>
    </source>
</reference>
<keyword evidence="1" id="KW-1133">Transmembrane helix</keyword>
<dbReference type="RefSeq" id="WP_039211369.1">
    <property type="nucleotide sequence ID" value="NZ_CAMKSO010000025.1"/>
</dbReference>
<dbReference type="STRING" id="82374.NZ47_12260"/>
<sequence>MDPIYLSIIILVASLVVFFLIFKAYRDEGKTPRFHRKAAILFGVLTVLNVAEAMVRGGADIMLIVCTVLTSVAAAVNWRIYKKGE</sequence>
<dbReference type="AlphaFoldDB" id="A0A0B2JPV4"/>
<dbReference type="Proteomes" id="UP000030993">
    <property type="component" value="Unassembled WGS sequence"/>
</dbReference>
<evidence type="ECO:0000313" key="3">
    <source>
        <dbReference type="Proteomes" id="UP000030993"/>
    </source>
</evidence>
<keyword evidence="1" id="KW-0472">Membrane</keyword>
<feature type="transmembrane region" description="Helical" evidence="1">
    <location>
        <begin position="61"/>
        <end position="81"/>
    </location>
</feature>
<accession>A0A0B2JPV4</accession>